<evidence type="ECO:0000313" key="1">
    <source>
        <dbReference type="EMBL" id="UOQ43549.1"/>
    </source>
</evidence>
<gene>
    <name evidence="1" type="ORF">MUN89_16770</name>
</gene>
<evidence type="ECO:0000313" key="2">
    <source>
        <dbReference type="Proteomes" id="UP000831787"/>
    </source>
</evidence>
<dbReference type="Proteomes" id="UP000831787">
    <property type="component" value="Chromosome"/>
</dbReference>
<accession>A0ABY4EHB8</accession>
<organism evidence="1 2">
    <name type="scientific">Halobacillus salinarum</name>
    <dbReference type="NCBI Taxonomy" id="2932257"/>
    <lineage>
        <taxon>Bacteria</taxon>
        <taxon>Bacillati</taxon>
        <taxon>Bacillota</taxon>
        <taxon>Bacilli</taxon>
        <taxon>Bacillales</taxon>
        <taxon>Bacillaceae</taxon>
        <taxon>Halobacillus</taxon>
    </lineage>
</organism>
<dbReference type="EMBL" id="CP095073">
    <property type="protein sequence ID" value="UOQ43549.1"/>
    <property type="molecule type" value="Genomic_DNA"/>
</dbReference>
<reference evidence="1 2" key="1">
    <citation type="submission" date="2022-04" db="EMBL/GenBank/DDBJ databases">
        <title>Halobacillus sp. isolated from saltern.</title>
        <authorList>
            <person name="Won M."/>
            <person name="Lee C.-M."/>
            <person name="Woen H.-Y."/>
            <person name="Kwon S.-W."/>
        </authorList>
    </citation>
    <scope>NUCLEOTIDE SEQUENCE [LARGE SCALE GENOMIC DNA]</scope>
    <source>
        <strain evidence="1 2">SSBR10-3</strain>
    </source>
</reference>
<sequence>MEDVKITNNLEQFLRFYDKATIECASSDRRFQLWKKYYGFASVPPGDIGEQLVKEMLDYAWDKYSLVYDRIKYWEPDFLRIHELTLLVKEKLHYSAFLNIEILFFVGTFESEPFIKRNEDQSLSICFPVESDWSDFRLSQEIANAVHCLKSGLSPNYGRTLAQVIFQEGIALHTTQQVMTVDADRDTELLWGHDKCSQEPNRIMMNLIPYLSRSDYEAIYSFTKGTGASGYEREANFTGWLLVKHLLNKGYRLEELASIPQKGINKFVEQSLFSLLDHAFLIQAQE</sequence>
<dbReference type="RefSeq" id="WP_244708908.1">
    <property type="nucleotide sequence ID" value="NZ_CP095073.1"/>
</dbReference>
<name>A0ABY4EHB8_9BACI</name>
<proteinExistence type="predicted"/>
<protein>
    <submittedName>
        <fullName evidence="1">Uncharacterized protein</fullName>
    </submittedName>
</protein>
<keyword evidence="2" id="KW-1185">Reference proteome</keyword>